<dbReference type="InterPro" id="IPR032710">
    <property type="entry name" value="NTF2-like_dom_sf"/>
</dbReference>
<dbReference type="OrthoDB" id="4210236at2"/>
<dbReference type="Proteomes" id="UP000431901">
    <property type="component" value="Unassembled WGS sequence"/>
</dbReference>
<protein>
    <recommendedName>
        <fullName evidence="5">Mce-associated membrane protein</fullName>
    </recommendedName>
</protein>
<accession>A0A6I4WAX8</accession>
<dbReference type="RefSeq" id="WP_161106256.1">
    <property type="nucleotide sequence ID" value="NZ_JBHLYI010000020.1"/>
</dbReference>
<dbReference type="GO" id="GO:0016020">
    <property type="term" value="C:membrane"/>
    <property type="evidence" value="ECO:0007669"/>
    <property type="project" value="UniProtKB-SubCell"/>
</dbReference>
<proteinExistence type="predicted"/>
<dbReference type="Gene3D" id="3.10.450.50">
    <property type="match status" value="1"/>
</dbReference>
<keyword evidence="2" id="KW-0472">Membrane</keyword>
<sequence>MIGRVLALWRPLLVALVIAGAGAGFLVAAADSEATSPAANKAAVDADATARVAADVSGSVARIFSYTPDGLAETERAAAAVLKGRAAEQYKQILAPVKQQAPAQRLTLTTRVVRAGVVSLDDDRAELLVFLDQRTTRAGQPVGTTAAAQLTVTARRDGGDWRITDIRSS</sequence>
<dbReference type="AlphaFoldDB" id="A0A6I4WAX8"/>
<comment type="caution">
    <text evidence="3">The sequence shown here is derived from an EMBL/GenBank/DDBJ whole genome shotgun (WGS) entry which is preliminary data.</text>
</comment>
<organism evidence="3 4">
    <name type="scientific">Actinomadura rayongensis</name>
    <dbReference type="NCBI Taxonomy" id="1429076"/>
    <lineage>
        <taxon>Bacteria</taxon>
        <taxon>Bacillati</taxon>
        <taxon>Actinomycetota</taxon>
        <taxon>Actinomycetes</taxon>
        <taxon>Streptosporangiales</taxon>
        <taxon>Thermomonosporaceae</taxon>
        <taxon>Actinomadura</taxon>
    </lineage>
</organism>
<evidence type="ECO:0000256" key="2">
    <source>
        <dbReference type="ARBA" id="ARBA00023136"/>
    </source>
</evidence>
<dbReference type="EMBL" id="WUTW01000010">
    <property type="protein sequence ID" value="MXQ68069.1"/>
    <property type="molecule type" value="Genomic_DNA"/>
</dbReference>
<gene>
    <name evidence="3" type="ORF">GQ466_29040</name>
</gene>
<comment type="subcellular location">
    <subcellularLocation>
        <location evidence="1">Membrane</location>
    </subcellularLocation>
</comment>
<dbReference type="PANTHER" id="PTHR37042">
    <property type="entry name" value="OUTER MEMBRANE PROTEIN RV1973"/>
    <property type="match status" value="1"/>
</dbReference>
<reference evidence="3 4" key="1">
    <citation type="submission" date="2019-12" db="EMBL/GenBank/DDBJ databases">
        <title>Nocardia macrotermitis sp. nov. and Nocardia aurantia sp. nov., isolated from the gut of the fungus growing-termite Macrotermes natalensis.</title>
        <authorList>
            <person name="Christine B."/>
            <person name="Rene B."/>
        </authorList>
    </citation>
    <scope>NUCLEOTIDE SEQUENCE [LARGE SCALE GENOMIC DNA]</scope>
    <source>
        <strain evidence="3 4">DSM 102126</strain>
    </source>
</reference>
<evidence type="ECO:0000313" key="4">
    <source>
        <dbReference type="Proteomes" id="UP000431901"/>
    </source>
</evidence>
<evidence type="ECO:0008006" key="5">
    <source>
        <dbReference type="Google" id="ProtNLM"/>
    </source>
</evidence>
<dbReference type="PANTHER" id="PTHR37042:SF4">
    <property type="entry name" value="OUTER MEMBRANE PROTEIN RV1973"/>
    <property type="match status" value="1"/>
</dbReference>
<name>A0A6I4WAX8_9ACTN</name>
<evidence type="ECO:0000313" key="3">
    <source>
        <dbReference type="EMBL" id="MXQ68069.1"/>
    </source>
</evidence>
<evidence type="ECO:0000256" key="1">
    <source>
        <dbReference type="ARBA" id="ARBA00004370"/>
    </source>
</evidence>
<dbReference type="SUPFAM" id="SSF54427">
    <property type="entry name" value="NTF2-like"/>
    <property type="match status" value="1"/>
</dbReference>
<keyword evidence="4" id="KW-1185">Reference proteome</keyword>